<feature type="region of interest" description="Disordered" evidence="1">
    <location>
        <begin position="254"/>
        <end position="280"/>
    </location>
</feature>
<dbReference type="Ensembl" id="ENSCINT00000017991.3">
    <property type="protein sequence ID" value="ENSCINP00000017991.3"/>
    <property type="gene ID" value="ENSCING00000008836.3"/>
</dbReference>
<organism evidence="2 3">
    <name type="scientific">Ciona intestinalis</name>
    <name type="common">Transparent sea squirt</name>
    <name type="synonym">Ascidia intestinalis</name>
    <dbReference type="NCBI Taxonomy" id="7719"/>
    <lineage>
        <taxon>Eukaryota</taxon>
        <taxon>Metazoa</taxon>
        <taxon>Chordata</taxon>
        <taxon>Tunicata</taxon>
        <taxon>Ascidiacea</taxon>
        <taxon>Phlebobranchia</taxon>
        <taxon>Cionidae</taxon>
        <taxon>Ciona</taxon>
    </lineage>
</organism>
<reference evidence="3" key="1">
    <citation type="journal article" date="2002" name="Science">
        <title>The draft genome of Ciona intestinalis: insights into chordate and vertebrate origins.</title>
        <authorList>
            <person name="Dehal P."/>
            <person name="Satou Y."/>
            <person name="Campbell R.K."/>
            <person name="Chapman J."/>
            <person name="Degnan B."/>
            <person name="De Tomaso A."/>
            <person name="Davidson B."/>
            <person name="Di Gregorio A."/>
            <person name="Gelpke M."/>
            <person name="Goodstein D.M."/>
            <person name="Harafuji N."/>
            <person name="Hastings K.E."/>
            <person name="Ho I."/>
            <person name="Hotta K."/>
            <person name="Huang W."/>
            <person name="Kawashima T."/>
            <person name="Lemaire P."/>
            <person name="Martinez D."/>
            <person name="Meinertzhagen I.A."/>
            <person name="Necula S."/>
            <person name="Nonaka M."/>
            <person name="Putnam N."/>
            <person name="Rash S."/>
            <person name="Saiga H."/>
            <person name="Satake M."/>
            <person name="Terry A."/>
            <person name="Yamada L."/>
            <person name="Wang H.G."/>
            <person name="Awazu S."/>
            <person name="Azumi K."/>
            <person name="Boore J."/>
            <person name="Branno M."/>
            <person name="Chin-Bow S."/>
            <person name="DeSantis R."/>
            <person name="Doyle S."/>
            <person name="Francino P."/>
            <person name="Keys D.N."/>
            <person name="Haga S."/>
            <person name="Hayashi H."/>
            <person name="Hino K."/>
            <person name="Imai K.S."/>
            <person name="Inaba K."/>
            <person name="Kano S."/>
            <person name="Kobayashi K."/>
            <person name="Kobayashi M."/>
            <person name="Lee B.I."/>
            <person name="Makabe K.W."/>
            <person name="Manohar C."/>
            <person name="Matassi G."/>
            <person name="Medina M."/>
            <person name="Mochizuki Y."/>
            <person name="Mount S."/>
            <person name="Morishita T."/>
            <person name="Miura S."/>
            <person name="Nakayama A."/>
            <person name="Nishizaka S."/>
            <person name="Nomoto H."/>
            <person name="Ohta F."/>
            <person name="Oishi K."/>
            <person name="Rigoutsos I."/>
            <person name="Sano M."/>
            <person name="Sasaki A."/>
            <person name="Sasakura Y."/>
            <person name="Shoguchi E."/>
            <person name="Shin-i T."/>
            <person name="Spagnuolo A."/>
            <person name="Stainier D."/>
            <person name="Suzuki M.M."/>
            <person name="Tassy O."/>
            <person name="Takatori N."/>
            <person name="Tokuoka M."/>
            <person name="Yagi K."/>
            <person name="Yoshizaki F."/>
            <person name="Wada S."/>
            <person name="Zhang C."/>
            <person name="Hyatt P.D."/>
            <person name="Larimer F."/>
            <person name="Detter C."/>
            <person name="Doggett N."/>
            <person name="Glavina T."/>
            <person name="Hawkins T."/>
            <person name="Richardson P."/>
            <person name="Lucas S."/>
            <person name="Kohara Y."/>
            <person name="Levine M."/>
            <person name="Satoh N."/>
            <person name="Rokhsar D.S."/>
        </authorList>
    </citation>
    <scope>NUCLEOTIDE SEQUENCE [LARGE SCALE GENOMIC DNA]</scope>
</reference>
<protein>
    <submittedName>
        <fullName evidence="2">Uncharacterized protein</fullName>
    </submittedName>
</protein>
<proteinExistence type="predicted"/>
<keyword evidence="3" id="KW-1185">Reference proteome</keyword>
<feature type="region of interest" description="Disordered" evidence="1">
    <location>
        <begin position="83"/>
        <end position="112"/>
    </location>
</feature>
<reference evidence="2" key="4">
    <citation type="submission" date="2025-09" db="UniProtKB">
        <authorList>
            <consortium name="Ensembl"/>
        </authorList>
    </citation>
    <scope>IDENTIFICATION</scope>
</reference>
<reference evidence="2" key="3">
    <citation type="submission" date="2025-08" db="UniProtKB">
        <authorList>
            <consortium name="Ensembl"/>
        </authorList>
    </citation>
    <scope>IDENTIFICATION</scope>
</reference>
<dbReference type="HOGENOM" id="CLU_995794_0_0_1"/>
<dbReference type="AlphaFoldDB" id="F7B0B8"/>
<sequence>MTGPLENEAFAPSSPHKMSRVPPNRSTSFPAPPLYRTYSVDQPNTIGHPRQNRRPIARQHSLQVQRNPQQAMFNQPPIQMGQFPQQQTMPHPANGQGWMVQTPNRQKPNGKPFDQRQMTHSLDRRQLQKGQNQYMKEGQMMVPTTPTGYSMPHHRKRYVSEPGKSAIPQSHMQMLQPTQYQSIQEEQEPFIPSNSAADSEKMRREHLSLNVLPVYEQDPNAAAQNIVKTAPAMIQDQLEPLFTIPGVRQYPGRYPTHSNPGTPMREAPPQMFEDMNGDQY</sequence>
<dbReference type="InParanoid" id="F7B0B8"/>
<dbReference type="EMBL" id="EAAA01002018">
    <property type="status" value="NOT_ANNOTATED_CDS"/>
    <property type="molecule type" value="Genomic_DNA"/>
</dbReference>
<accession>F7B0B8</accession>
<evidence type="ECO:0000313" key="3">
    <source>
        <dbReference type="Proteomes" id="UP000008144"/>
    </source>
</evidence>
<evidence type="ECO:0000313" key="2">
    <source>
        <dbReference type="Ensembl" id="ENSCINP00000017991.3"/>
    </source>
</evidence>
<name>F7B0B8_CIOIN</name>
<reference evidence="2" key="2">
    <citation type="journal article" date="2008" name="Genome Biol.">
        <title>Improved genome assembly and evidence-based global gene model set for the chordate Ciona intestinalis: new insight into intron and operon populations.</title>
        <authorList>
            <person name="Satou Y."/>
            <person name="Mineta K."/>
            <person name="Ogasawara M."/>
            <person name="Sasakura Y."/>
            <person name="Shoguchi E."/>
            <person name="Ueno K."/>
            <person name="Yamada L."/>
            <person name="Matsumoto J."/>
            <person name="Wasserscheid J."/>
            <person name="Dewar K."/>
            <person name="Wiley G.B."/>
            <person name="Macmil S.L."/>
            <person name="Roe B.A."/>
            <person name="Zeller R.W."/>
            <person name="Hastings K.E."/>
            <person name="Lemaire P."/>
            <person name="Lindquist E."/>
            <person name="Endo T."/>
            <person name="Hotta K."/>
            <person name="Inaba K."/>
        </authorList>
    </citation>
    <scope>NUCLEOTIDE SEQUENCE [LARGE SCALE GENOMIC DNA]</scope>
    <source>
        <strain evidence="2">wild type</strain>
    </source>
</reference>
<feature type="region of interest" description="Disordered" evidence="1">
    <location>
        <begin position="1"/>
        <end position="52"/>
    </location>
</feature>
<evidence type="ECO:0000256" key="1">
    <source>
        <dbReference type="SAM" id="MobiDB-lite"/>
    </source>
</evidence>
<dbReference type="Proteomes" id="UP000008144">
    <property type="component" value="Chromosome 4"/>
</dbReference>